<dbReference type="EMBL" id="JAJEPS010000007">
    <property type="protein sequence ID" value="MCC2126271.1"/>
    <property type="molecule type" value="Genomic_DNA"/>
</dbReference>
<dbReference type="InterPro" id="IPR029044">
    <property type="entry name" value="Nucleotide-diphossugar_trans"/>
</dbReference>
<proteinExistence type="predicted"/>
<evidence type="ECO:0000313" key="5">
    <source>
        <dbReference type="Proteomes" id="UP001198220"/>
    </source>
</evidence>
<dbReference type="Pfam" id="PF00535">
    <property type="entry name" value="Glycos_transf_2"/>
    <property type="match status" value="1"/>
</dbReference>
<keyword evidence="5" id="KW-1185">Reference proteome</keyword>
<dbReference type="GO" id="GO:0016757">
    <property type="term" value="F:glycosyltransferase activity"/>
    <property type="evidence" value="ECO:0007669"/>
    <property type="project" value="UniProtKB-KW"/>
</dbReference>
<protein>
    <submittedName>
        <fullName evidence="4">Glycosyltransferase</fullName>
    </submittedName>
</protein>
<feature type="domain" description="Glycosyltransferase 2-like" evidence="3">
    <location>
        <begin position="3"/>
        <end position="166"/>
    </location>
</feature>
<dbReference type="Proteomes" id="UP001198220">
    <property type="component" value="Unassembled WGS sequence"/>
</dbReference>
<dbReference type="PANTHER" id="PTHR22916">
    <property type="entry name" value="GLYCOSYLTRANSFERASE"/>
    <property type="match status" value="1"/>
</dbReference>
<keyword evidence="2" id="KW-0808">Transferase</keyword>
<comment type="caution">
    <text evidence="4">The sequence shown here is derived from an EMBL/GenBank/DDBJ whole genome shotgun (WGS) entry which is preliminary data.</text>
</comment>
<reference evidence="4 5" key="1">
    <citation type="submission" date="2021-10" db="EMBL/GenBank/DDBJ databases">
        <title>Anaerobic single-cell dispensing facilitates the cultivation of human gut bacteria.</title>
        <authorList>
            <person name="Afrizal A."/>
        </authorList>
    </citation>
    <scope>NUCLEOTIDE SEQUENCE [LARGE SCALE GENOMIC DNA]</scope>
    <source>
        <strain evidence="4 5">CLA-AA-H276</strain>
    </source>
</reference>
<dbReference type="CDD" id="cd00761">
    <property type="entry name" value="Glyco_tranf_GTA_type"/>
    <property type="match status" value="1"/>
</dbReference>
<name>A0AAE3A598_9FIRM</name>
<dbReference type="InterPro" id="IPR001173">
    <property type="entry name" value="Glyco_trans_2-like"/>
</dbReference>
<dbReference type="RefSeq" id="WP_308459380.1">
    <property type="nucleotide sequence ID" value="NZ_JAJEPS010000007.1"/>
</dbReference>
<evidence type="ECO:0000259" key="3">
    <source>
        <dbReference type="Pfam" id="PF00535"/>
    </source>
</evidence>
<organism evidence="4 5">
    <name type="scientific">Hominiventricola filiformis</name>
    <dbReference type="NCBI Taxonomy" id="2885352"/>
    <lineage>
        <taxon>Bacteria</taxon>
        <taxon>Bacillati</taxon>
        <taxon>Bacillota</taxon>
        <taxon>Clostridia</taxon>
        <taxon>Lachnospirales</taxon>
        <taxon>Lachnospiraceae</taxon>
        <taxon>Hominiventricola</taxon>
    </lineage>
</organism>
<dbReference type="AlphaFoldDB" id="A0AAE3A598"/>
<evidence type="ECO:0000313" key="4">
    <source>
        <dbReference type="EMBL" id="MCC2126271.1"/>
    </source>
</evidence>
<accession>A0AAE3A598</accession>
<dbReference type="SUPFAM" id="SSF53448">
    <property type="entry name" value="Nucleotide-diphospho-sugar transferases"/>
    <property type="match status" value="1"/>
</dbReference>
<dbReference type="Gene3D" id="3.90.550.10">
    <property type="entry name" value="Spore Coat Polysaccharide Biosynthesis Protein SpsA, Chain A"/>
    <property type="match status" value="1"/>
</dbReference>
<sequence>MFSIVIPVYNAKTSLERCVDSWLCQTRKDLEIILVDDGSSDGSKELCDELAKNHSGTCLRVIHQANSGVSAARNAGIRAAEGEFLLFTDSDDYVEPDYLEKMAALQENSDADLVLCGYHHLYDGADIVKVPGETHVSTMAEFQQEFLGLYKKSDLNMPWNKLYRKALAGVFDTSLSLGEDLLFNLEYLSKCRRVAVLGEPLCWYVQDMGKTTLSSEKRQNRMELAERICRETENFYEKTWGTPCKDGSIFLRYMNEVMDECEKLPDDRTLAYREKLEILHGYAKDPLVKNRGSEVRFTYPDYRILWIFLKRDMVRTVYGLCVVRSLLVKGLHEIRRSRR</sequence>
<dbReference type="PANTHER" id="PTHR22916:SF51">
    <property type="entry name" value="GLYCOSYLTRANSFERASE EPSH-RELATED"/>
    <property type="match status" value="1"/>
</dbReference>
<gene>
    <name evidence="4" type="ORF">LKD36_08765</name>
</gene>
<evidence type="ECO:0000256" key="2">
    <source>
        <dbReference type="ARBA" id="ARBA00022679"/>
    </source>
</evidence>
<keyword evidence="1" id="KW-0328">Glycosyltransferase</keyword>
<evidence type="ECO:0000256" key="1">
    <source>
        <dbReference type="ARBA" id="ARBA00022676"/>
    </source>
</evidence>